<dbReference type="EMBL" id="RSED01000019">
    <property type="protein sequence ID" value="RRS02749.1"/>
    <property type="molecule type" value="Genomic_DNA"/>
</dbReference>
<name>A0A3R8S0T9_9BURK</name>
<dbReference type="CDD" id="cd01109">
    <property type="entry name" value="HTH_YyaN"/>
    <property type="match status" value="1"/>
</dbReference>
<dbReference type="InterPro" id="IPR009061">
    <property type="entry name" value="DNA-bd_dom_put_sf"/>
</dbReference>
<comment type="caution">
    <text evidence="6">The sequence shown here is derived from an EMBL/GenBank/DDBJ whole genome shotgun (WGS) entry which is preliminary data.</text>
</comment>
<dbReference type="Proteomes" id="UP000269265">
    <property type="component" value="Unassembled WGS sequence"/>
</dbReference>
<dbReference type="GO" id="GO:0003677">
    <property type="term" value="F:DNA binding"/>
    <property type="evidence" value="ECO:0007669"/>
    <property type="project" value="UniProtKB-KW"/>
</dbReference>
<dbReference type="RefSeq" id="WP_125244943.1">
    <property type="nucleotide sequence ID" value="NZ_RSED01000019.1"/>
</dbReference>
<dbReference type="SUPFAM" id="SSF46955">
    <property type="entry name" value="Putative DNA-binding domain"/>
    <property type="match status" value="1"/>
</dbReference>
<organism evidence="6 7">
    <name type="scientific">Aquabacterium soli</name>
    <dbReference type="NCBI Taxonomy" id="2493092"/>
    <lineage>
        <taxon>Bacteria</taxon>
        <taxon>Pseudomonadati</taxon>
        <taxon>Pseudomonadota</taxon>
        <taxon>Betaproteobacteria</taxon>
        <taxon>Burkholderiales</taxon>
        <taxon>Aquabacterium</taxon>
    </lineage>
</organism>
<feature type="region of interest" description="Disordered" evidence="4">
    <location>
        <begin position="124"/>
        <end position="145"/>
    </location>
</feature>
<dbReference type="Pfam" id="PF00376">
    <property type="entry name" value="MerR"/>
    <property type="match status" value="1"/>
</dbReference>
<dbReference type="PANTHER" id="PTHR30204:SF98">
    <property type="entry name" value="HTH-TYPE TRANSCRIPTIONAL REGULATOR ADHR"/>
    <property type="match status" value="1"/>
</dbReference>
<accession>A0A3R8S0T9</accession>
<evidence type="ECO:0000313" key="7">
    <source>
        <dbReference type="Proteomes" id="UP000269265"/>
    </source>
</evidence>
<reference evidence="6 7" key="1">
    <citation type="submission" date="2018-12" db="EMBL/GenBank/DDBJ databases">
        <title>The whole draft genome of Aquabacterium sp. SJQ9.</title>
        <authorList>
            <person name="Sun L."/>
            <person name="Gao X."/>
            <person name="Chen W."/>
            <person name="Huang K."/>
        </authorList>
    </citation>
    <scope>NUCLEOTIDE SEQUENCE [LARGE SCALE GENOMIC DNA]</scope>
    <source>
        <strain evidence="6 7">SJQ9</strain>
    </source>
</reference>
<evidence type="ECO:0000313" key="6">
    <source>
        <dbReference type="EMBL" id="RRS02749.1"/>
    </source>
</evidence>
<dbReference type="GO" id="GO:0003700">
    <property type="term" value="F:DNA-binding transcription factor activity"/>
    <property type="evidence" value="ECO:0007669"/>
    <property type="project" value="InterPro"/>
</dbReference>
<protein>
    <submittedName>
        <fullName evidence="6">MerR family transcriptional regulator</fullName>
    </submittedName>
</protein>
<dbReference type="SMART" id="SM00422">
    <property type="entry name" value="HTH_MERR"/>
    <property type="match status" value="1"/>
</dbReference>
<dbReference type="PROSITE" id="PS00552">
    <property type="entry name" value="HTH_MERR_1"/>
    <property type="match status" value="1"/>
</dbReference>
<gene>
    <name evidence="6" type="ORF">EIP75_19405</name>
</gene>
<keyword evidence="7" id="KW-1185">Reference proteome</keyword>
<dbReference type="PRINTS" id="PR00040">
    <property type="entry name" value="HTHMERR"/>
</dbReference>
<dbReference type="AlphaFoldDB" id="A0A3R8S0T9"/>
<dbReference type="Pfam" id="PF09278">
    <property type="entry name" value="MerR-DNA-bind"/>
    <property type="match status" value="1"/>
</dbReference>
<dbReference type="Gene3D" id="1.10.1660.10">
    <property type="match status" value="1"/>
</dbReference>
<dbReference type="InterPro" id="IPR015358">
    <property type="entry name" value="Tscrpt_reg_MerR_DNA-bd"/>
</dbReference>
<proteinExistence type="predicted"/>
<feature type="domain" description="HTH merR-type" evidence="5">
    <location>
        <begin position="4"/>
        <end position="73"/>
    </location>
</feature>
<dbReference type="InterPro" id="IPR047057">
    <property type="entry name" value="MerR_fam"/>
</dbReference>
<dbReference type="PANTHER" id="PTHR30204">
    <property type="entry name" value="REDOX-CYCLING DRUG-SENSING TRANSCRIPTIONAL ACTIVATOR SOXR"/>
    <property type="match status" value="1"/>
</dbReference>
<dbReference type="OrthoDB" id="9808480at2"/>
<evidence type="ECO:0000256" key="2">
    <source>
        <dbReference type="ARBA" id="ARBA00023125"/>
    </source>
</evidence>
<dbReference type="InterPro" id="IPR000551">
    <property type="entry name" value="MerR-type_HTH_dom"/>
</dbReference>
<evidence type="ECO:0000256" key="4">
    <source>
        <dbReference type="SAM" id="MobiDB-lite"/>
    </source>
</evidence>
<keyword evidence="3" id="KW-0804">Transcription</keyword>
<keyword evidence="1" id="KW-0805">Transcription regulation</keyword>
<sequence>MASLLTISDVAARTGLSAHTLRYYERIGLIAPVVRAPGGQRRYAASDLDWIGFLLRLRETGMPIGQMQAFARLRSEGNATAPVRRQMLEQHLAEVLASITTLQNAAQALQAKIGYYRELEASPRCAPTSSEGRSPDEPASPTTTL</sequence>
<evidence type="ECO:0000256" key="3">
    <source>
        <dbReference type="ARBA" id="ARBA00023163"/>
    </source>
</evidence>
<evidence type="ECO:0000259" key="5">
    <source>
        <dbReference type="PROSITE" id="PS50937"/>
    </source>
</evidence>
<dbReference type="PROSITE" id="PS50937">
    <property type="entry name" value="HTH_MERR_2"/>
    <property type="match status" value="1"/>
</dbReference>
<evidence type="ECO:0000256" key="1">
    <source>
        <dbReference type="ARBA" id="ARBA00023015"/>
    </source>
</evidence>
<keyword evidence="2" id="KW-0238">DNA-binding</keyword>